<keyword evidence="3" id="KW-1185">Reference proteome</keyword>
<name>A0ABP7THX7_9SPHN</name>
<keyword evidence="1" id="KW-1133">Transmembrane helix</keyword>
<dbReference type="RefSeq" id="WP_344694944.1">
    <property type="nucleotide sequence ID" value="NZ_BAABBR010000001.1"/>
</dbReference>
<evidence type="ECO:0000256" key="1">
    <source>
        <dbReference type="SAM" id="Phobius"/>
    </source>
</evidence>
<organism evidence="2 3">
    <name type="scientific">Sphingomonas rosea</name>
    <dbReference type="NCBI Taxonomy" id="335605"/>
    <lineage>
        <taxon>Bacteria</taxon>
        <taxon>Pseudomonadati</taxon>
        <taxon>Pseudomonadota</taxon>
        <taxon>Alphaproteobacteria</taxon>
        <taxon>Sphingomonadales</taxon>
        <taxon>Sphingomonadaceae</taxon>
        <taxon>Sphingomonas</taxon>
    </lineage>
</organism>
<keyword evidence="1" id="KW-0472">Membrane</keyword>
<feature type="transmembrane region" description="Helical" evidence="1">
    <location>
        <begin position="6"/>
        <end position="39"/>
    </location>
</feature>
<protein>
    <submittedName>
        <fullName evidence="2">Uncharacterized protein</fullName>
    </submittedName>
</protein>
<dbReference type="Proteomes" id="UP001424459">
    <property type="component" value="Unassembled WGS sequence"/>
</dbReference>
<gene>
    <name evidence="2" type="ORF">GCM10022281_00500</name>
</gene>
<reference evidence="3" key="1">
    <citation type="journal article" date="2019" name="Int. J. Syst. Evol. Microbiol.">
        <title>The Global Catalogue of Microorganisms (GCM) 10K type strain sequencing project: providing services to taxonomists for standard genome sequencing and annotation.</title>
        <authorList>
            <consortium name="The Broad Institute Genomics Platform"/>
            <consortium name="The Broad Institute Genome Sequencing Center for Infectious Disease"/>
            <person name="Wu L."/>
            <person name="Ma J."/>
        </authorList>
    </citation>
    <scope>NUCLEOTIDE SEQUENCE [LARGE SCALE GENOMIC DNA]</scope>
    <source>
        <strain evidence="3">JCM 17564</strain>
    </source>
</reference>
<evidence type="ECO:0000313" key="3">
    <source>
        <dbReference type="Proteomes" id="UP001424459"/>
    </source>
</evidence>
<evidence type="ECO:0000313" key="2">
    <source>
        <dbReference type="EMBL" id="GAA4025838.1"/>
    </source>
</evidence>
<comment type="caution">
    <text evidence="2">The sequence shown here is derived from an EMBL/GenBank/DDBJ whole genome shotgun (WGS) entry which is preliminary data.</text>
</comment>
<accession>A0ABP7THX7</accession>
<sequence>MSIAVIVVALLAIFLAFRFITGVVKFAVILLILGAAFYFLSQGGI</sequence>
<proteinExistence type="predicted"/>
<keyword evidence="1" id="KW-0812">Transmembrane</keyword>
<dbReference type="EMBL" id="BAABBR010000001">
    <property type="protein sequence ID" value="GAA4025838.1"/>
    <property type="molecule type" value="Genomic_DNA"/>
</dbReference>